<dbReference type="GO" id="GO:0016836">
    <property type="term" value="F:hydro-lyase activity"/>
    <property type="evidence" value="ECO:0007669"/>
    <property type="project" value="TreeGrafter"/>
</dbReference>
<dbReference type="STRING" id="307972.A0A2G8LAD4"/>
<dbReference type="AlphaFoldDB" id="A0A2G8LAD4"/>
<dbReference type="InterPro" id="IPR029017">
    <property type="entry name" value="Enolase-like_N"/>
</dbReference>
<keyword evidence="6" id="KW-1185">Reference proteome</keyword>
<evidence type="ECO:0000256" key="2">
    <source>
        <dbReference type="ARBA" id="ARBA00022723"/>
    </source>
</evidence>
<evidence type="ECO:0000313" key="6">
    <source>
        <dbReference type="Proteomes" id="UP000230750"/>
    </source>
</evidence>
<dbReference type="InterPro" id="IPR013341">
    <property type="entry name" value="Mandelate_racemase_N_dom"/>
</dbReference>
<dbReference type="GO" id="GO:0000287">
    <property type="term" value="F:magnesium ion binding"/>
    <property type="evidence" value="ECO:0007669"/>
    <property type="project" value="TreeGrafter"/>
</dbReference>
<dbReference type="Gene3D" id="3.30.390.10">
    <property type="entry name" value="Enolase-like, N-terminal domain"/>
    <property type="match status" value="1"/>
</dbReference>
<dbReference type="Proteomes" id="UP000230750">
    <property type="component" value="Unassembled WGS sequence"/>
</dbReference>
<dbReference type="SUPFAM" id="SSF51604">
    <property type="entry name" value="Enolase C-terminal domain-like"/>
    <property type="match status" value="1"/>
</dbReference>
<evidence type="ECO:0000256" key="1">
    <source>
        <dbReference type="ARBA" id="ARBA00001946"/>
    </source>
</evidence>
<proteinExistence type="predicted"/>
<accession>A0A2G8LAD4</accession>
<dbReference type="SMART" id="SM00922">
    <property type="entry name" value="MR_MLE"/>
    <property type="match status" value="1"/>
</dbReference>
<gene>
    <name evidence="5" type="ORF">BSL78_05863</name>
</gene>
<dbReference type="PROSITE" id="PS00909">
    <property type="entry name" value="MR_MLE_2"/>
    <property type="match status" value="1"/>
</dbReference>
<dbReference type="Pfam" id="PF02746">
    <property type="entry name" value="MR_MLE_N"/>
    <property type="match status" value="1"/>
</dbReference>
<evidence type="ECO:0000313" key="5">
    <source>
        <dbReference type="EMBL" id="PIK57227.1"/>
    </source>
</evidence>
<dbReference type="InterPro" id="IPR013342">
    <property type="entry name" value="Mandelate_racemase_C"/>
</dbReference>
<dbReference type="EMBL" id="MRZV01000149">
    <property type="protein sequence ID" value="PIK57227.1"/>
    <property type="molecule type" value="Genomic_DNA"/>
</dbReference>
<dbReference type="SFLD" id="SFLDS00001">
    <property type="entry name" value="Enolase"/>
    <property type="match status" value="1"/>
</dbReference>
<dbReference type="OrthoDB" id="14161at2759"/>
<dbReference type="PANTHER" id="PTHR13794:SF58">
    <property type="entry name" value="MITOCHONDRIAL ENOLASE SUPERFAMILY MEMBER 1"/>
    <property type="match status" value="1"/>
</dbReference>
<sequence>MPAKITEVVVKDIRFPTSLEAHGSDAMHTDPDYSCAYVIIHTDSNDALEGHGPTFTIGRGTEVVVAAVEAMTFHLIGQDVQAIFDDFGGFWRKFVADSQLRWLGPEKGVVHLATAAIMNALWDLWAKREKKPLWKLLVDMDPEKLVACVDFTYISDCITREEALAILKKNSDTKHERESFLKENGFPAYTTSVGWLGYSDERIQKKCQDALKDGWTMFKMKVGANLEDDIRRAKIIRQEIGYENALMMDCNQRWGVHEAIEWMKPLAEFKPKWIEEPTSPDDVLGHAAIAKALNPLGIGVATGEHCHNRVMFKQFLQSGAMQYCQIDSCRIGGVNEILGPANGQEMSSVCEYVDHLREHFVYPVEMKGPNYLPPTKPGYSTELKPGSIEDHLYPNGRVWEELRKEGKIKNSFGSFSFLCFNNFYKFCIFLFGLLFHFQLLSLGHLCITHSQTGL</sequence>
<dbReference type="InterPro" id="IPR046945">
    <property type="entry name" value="RHMD-like"/>
</dbReference>
<dbReference type="GO" id="GO:0016052">
    <property type="term" value="P:carbohydrate catabolic process"/>
    <property type="evidence" value="ECO:0007669"/>
    <property type="project" value="TreeGrafter"/>
</dbReference>
<dbReference type="PANTHER" id="PTHR13794">
    <property type="entry name" value="ENOLASE SUPERFAMILY, MANDELATE RACEMASE"/>
    <property type="match status" value="1"/>
</dbReference>
<dbReference type="SUPFAM" id="SSF54826">
    <property type="entry name" value="Enolase N-terminal domain-like"/>
    <property type="match status" value="1"/>
</dbReference>
<organism evidence="5 6">
    <name type="scientific">Stichopus japonicus</name>
    <name type="common">Sea cucumber</name>
    <dbReference type="NCBI Taxonomy" id="307972"/>
    <lineage>
        <taxon>Eukaryota</taxon>
        <taxon>Metazoa</taxon>
        <taxon>Echinodermata</taxon>
        <taxon>Eleutherozoa</taxon>
        <taxon>Echinozoa</taxon>
        <taxon>Holothuroidea</taxon>
        <taxon>Aspidochirotacea</taxon>
        <taxon>Aspidochirotida</taxon>
        <taxon>Stichopodidae</taxon>
        <taxon>Apostichopus</taxon>
    </lineage>
</organism>
<evidence type="ECO:0000259" key="4">
    <source>
        <dbReference type="SMART" id="SM00922"/>
    </source>
</evidence>
<dbReference type="InterPro" id="IPR029065">
    <property type="entry name" value="Enolase_C-like"/>
</dbReference>
<reference evidence="5 6" key="1">
    <citation type="journal article" date="2017" name="PLoS Biol.">
        <title>The sea cucumber genome provides insights into morphological evolution and visceral regeneration.</title>
        <authorList>
            <person name="Zhang X."/>
            <person name="Sun L."/>
            <person name="Yuan J."/>
            <person name="Sun Y."/>
            <person name="Gao Y."/>
            <person name="Zhang L."/>
            <person name="Li S."/>
            <person name="Dai H."/>
            <person name="Hamel J.F."/>
            <person name="Liu C."/>
            <person name="Yu Y."/>
            <person name="Liu S."/>
            <person name="Lin W."/>
            <person name="Guo K."/>
            <person name="Jin S."/>
            <person name="Xu P."/>
            <person name="Storey K.B."/>
            <person name="Huan P."/>
            <person name="Zhang T."/>
            <person name="Zhou Y."/>
            <person name="Zhang J."/>
            <person name="Lin C."/>
            <person name="Li X."/>
            <person name="Xing L."/>
            <person name="Huo D."/>
            <person name="Sun M."/>
            <person name="Wang L."/>
            <person name="Mercier A."/>
            <person name="Li F."/>
            <person name="Yang H."/>
            <person name="Xiang J."/>
        </authorList>
    </citation>
    <scope>NUCLEOTIDE SEQUENCE [LARGE SCALE GENOMIC DNA]</scope>
    <source>
        <strain evidence="5">Shaxun</strain>
        <tissue evidence="5">Muscle</tissue>
    </source>
</reference>
<name>A0A2G8LAD4_STIJA</name>
<comment type="caution">
    <text evidence="5">The sequence shown here is derived from an EMBL/GenBank/DDBJ whole genome shotgun (WGS) entry which is preliminary data.</text>
</comment>
<dbReference type="InterPro" id="IPR036849">
    <property type="entry name" value="Enolase-like_C_sf"/>
</dbReference>
<dbReference type="Gene3D" id="3.20.20.120">
    <property type="entry name" value="Enolase-like C-terminal domain"/>
    <property type="match status" value="1"/>
</dbReference>
<feature type="domain" description="Mandelate racemase/muconate lactonizing enzyme C-terminal" evidence="4">
    <location>
        <begin position="200"/>
        <end position="296"/>
    </location>
</feature>
<protein>
    <submittedName>
        <fullName evidence="5">Putative mitochondrial enolase superfamily member 1</fullName>
    </submittedName>
</protein>
<keyword evidence="3" id="KW-0460">Magnesium</keyword>
<comment type="cofactor">
    <cofactor evidence="1">
        <name>Mg(2+)</name>
        <dbReference type="ChEBI" id="CHEBI:18420"/>
    </cofactor>
</comment>
<keyword evidence="2" id="KW-0479">Metal-binding</keyword>
<dbReference type="GO" id="GO:0009063">
    <property type="term" value="P:amino acid catabolic process"/>
    <property type="evidence" value="ECO:0007669"/>
    <property type="project" value="InterPro"/>
</dbReference>
<dbReference type="InterPro" id="IPR018110">
    <property type="entry name" value="Mandel_Rmase/mucon_lact_enz_CS"/>
</dbReference>
<dbReference type="Pfam" id="PF13378">
    <property type="entry name" value="MR_MLE_C"/>
    <property type="match status" value="1"/>
</dbReference>
<evidence type="ECO:0000256" key="3">
    <source>
        <dbReference type="ARBA" id="ARBA00022842"/>
    </source>
</evidence>